<protein>
    <recommendedName>
        <fullName evidence="5">Peptidase M20 dimerisation domain-containing protein</fullName>
    </recommendedName>
</protein>
<proteinExistence type="inferred from homology"/>
<keyword evidence="3" id="KW-0378">Hydrolase</keyword>
<reference evidence="7" key="1">
    <citation type="journal article" date="2017" name="Genome Biol.">
        <title>Comparative genomics reveals high biological diversity and specific adaptations in the industrially and medically important fungal genus Aspergillus.</title>
        <authorList>
            <person name="de Vries R.P."/>
            <person name="Riley R."/>
            <person name="Wiebenga A."/>
            <person name="Aguilar-Osorio G."/>
            <person name="Amillis S."/>
            <person name="Uchima C.A."/>
            <person name="Anderluh G."/>
            <person name="Asadollahi M."/>
            <person name="Askin M."/>
            <person name="Barry K."/>
            <person name="Battaglia E."/>
            <person name="Bayram O."/>
            <person name="Benocci T."/>
            <person name="Braus-Stromeyer S.A."/>
            <person name="Caldana C."/>
            <person name="Canovas D."/>
            <person name="Cerqueira G.C."/>
            <person name="Chen F."/>
            <person name="Chen W."/>
            <person name="Choi C."/>
            <person name="Clum A."/>
            <person name="Dos Santos R.A."/>
            <person name="Damasio A.R."/>
            <person name="Diallinas G."/>
            <person name="Emri T."/>
            <person name="Fekete E."/>
            <person name="Flipphi M."/>
            <person name="Freyberg S."/>
            <person name="Gallo A."/>
            <person name="Gournas C."/>
            <person name="Habgood R."/>
            <person name="Hainaut M."/>
            <person name="Harispe M.L."/>
            <person name="Henrissat B."/>
            <person name="Hilden K.S."/>
            <person name="Hope R."/>
            <person name="Hossain A."/>
            <person name="Karabika E."/>
            <person name="Karaffa L."/>
            <person name="Karanyi Z."/>
            <person name="Krasevec N."/>
            <person name="Kuo A."/>
            <person name="Kusch H."/>
            <person name="LaButti K."/>
            <person name="Lagendijk E.L."/>
            <person name="Lapidus A."/>
            <person name="Levasseur A."/>
            <person name="Lindquist E."/>
            <person name="Lipzen A."/>
            <person name="Logrieco A.F."/>
            <person name="MacCabe A."/>
            <person name="Maekelae M.R."/>
            <person name="Malavazi I."/>
            <person name="Melin P."/>
            <person name="Meyer V."/>
            <person name="Mielnichuk N."/>
            <person name="Miskei M."/>
            <person name="Molnar A.P."/>
            <person name="Mule G."/>
            <person name="Ngan C.Y."/>
            <person name="Orejas M."/>
            <person name="Orosz E."/>
            <person name="Ouedraogo J.P."/>
            <person name="Overkamp K.M."/>
            <person name="Park H.-S."/>
            <person name="Perrone G."/>
            <person name="Piumi F."/>
            <person name="Punt P.J."/>
            <person name="Ram A.F."/>
            <person name="Ramon A."/>
            <person name="Rauscher S."/>
            <person name="Record E."/>
            <person name="Riano-Pachon D.M."/>
            <person name="Robert V."/>
            <person name="Roehrig J."/>
            <person name="Ruller R."/>
            <person name="Salamov A."/>
            <person name="Salih N.S."/>
            <person name="Samson R.A."/>
            <person name="Sandor E."/>
            <person name="Sanguinetti M."/>
            <person name="Schuetze T."/>
            <person name="Sepcic K."/>
            <person name="Shelest E."/>
            <person name="Sherlock G."/>
            <person name="Sophianopoulou V."/>
            <person name="Squina F.M."/>
            <person name="Sun H."/>
            <person name="Susca A."/>
            <person name="Todd R.B."/>
            <person name="Tsang A."/>
            <person name="Unkles S.E."/>
            <person name="van de Wiele N."/>
            <person name="van Rossen-Uffink D."/>
            <person name="Oliveira J.V."/>
            <person name="Vesth T.C."/>
            <person name="Visser J."/>
            <person name="Yu J.-H."/>
            <person name="Zhou M."/>
            <person name="Andersen M.R."/>
            <person name="Archer D.B."/>
            <person name="Baker S.E."/>
            <person name="Benoit I."/>
            <person name="Brakhage A.A."/>
            <person name="Braus G.H."/>
            <person name="Fischer R."/>
            <person name="Frisvad J.C."/>
            <person name="Goldman G.H."/>
            <person name="Houbraken J."/>
            <person name="Oakley B."/>
            <person name="Pocsi I."/>
            <person name="Scazzocchio C."/>
            <person name="Seiboth B."/>
            <person name="vanKuyk P.A."/>
            <person name="Wortman J."/>
            <person name="Dyer P.S."/>
            <person name="Grigoriev I.V."/>
        </authorList>
    </citation>
    <scope>NUCLEOTIDE SEQUENCE [LARGE SCALE GENOMIC DNA]</scope>
    <source>
        <strain evidence="7">CBS 593.65</strain>
    </source>
</reference>
<feature type="binding site" evidence="4">
    <location>
        <position position="120"/>
    </location>
    <ligand>
        <name>Mn(2+)</name>
        <dbReference type="ChEBI" id="CHEBI:29035"/>
        <label>2</label>
    </ligand>
</feature>
<dbReference type="STRING" id="1036612.A0A1L9T9Y5"/>
<dbReference type="SUPFAM" id="SSF55031">
    <property type="entry name" value="Bacterial exopeptidase dimerisation domain"/>
    <property type="match status" value="1"/>
</dbReference>
<feature type="domain" description="Peptidase M20 dimerisation" evidence="5">
    <location>
        <begin position="209"/>
        <end position="301"/>
    </location>
</feature>
<dbReference type="GeneID" id="63766622"/>
<dbReference type="Gene3D" id="3.30.70.360">
    <property type="match status" value="1"/>
</dbReference>
<organism evidence="6 7">
    <name type="scientific">Aspergillus sydowii CBS 593.65</name>
    <dbReference type="NCBI Taxonomy" id="1036612"/>
    <lineage>
        <taxon>Eukaryota</taxon>
        <taxon>Fungi</taxon>
        <taxon>Dikarya</taxon>
        <taxon>Ascomycota</taxon>
        <taxon>Pezizomycotina</taxon>
        <taxon>Eurotiomycetes</taxon>
        <taxon>Eurotiomycetidae</taxon>
        <taxon>Eurotiales</taxon>
        <taxon>Aspergillaceae</taxon>
        <taxon>Aspergillus</taxon>
        <taxon>Aspergillus subgen. Nidulantes</taxon>
    </lineage>
</organism>
<comment type="cofactor">
    <cofactor evidence="4">
        <name>Mn(2+)</name>
        <dbReference type="ChEBI" id="CHEBI:29035"/>
    </cofactor>
    <text evidence="4">The Mn(2+) ion enhances activity.</text>
</comment>
<evidence type="ECO:0000313" key="6">
    <source>
        <dbReference type="EMBL" id="OJJ56247.1"/>
    </source>
</evidence>
<dbReference type="GO" id="GO:0046872">
    <property type="term" value="F:metal ion binding"/>
    <property type="evidence" value="ECO:0007669"/>
    <property type="project" value="UniProtKB-KW"/>
</dbReference>
<dbReference type="RefSeq" id="XP_040700053.1">
    <property type="nucleotide sequence ID" value="XM_040850549.1"/>
</dbReference>
<dbReference type="PIRSF" id="PIRSF005962">
    <property type="entry name" value="Pept_M20D_amidohydro"/>
    <property type="match status" value="1"/>
</dbReference>
<evidence type="ECO:0000256" key="4">
    <source>
        <dbReference type="PIRSR" id="PIRSR005962-1"/>
    </source>
</evidence>
<dbReference type="Pfam" id="PF07687">
    <property type="entry name" value="M20_dimer"/>
    <property type="match status" value="1"/>
</dbReference>
<dbReference type="NCBIfam" id="TIGR01891">
    <property type="entry name" value="amidohydrolases"/>
    <property type="match status" value="1"/>
</dbReference>
<dbReference type="InterPro" id="IPR002933">
    <property type="entry name" value="Peptidase_M20"/>
</dbReference>
<sequence>MGPNRSPFQSILDKHRPDMKTYESIYRDFHKNPELSTLENDTSAKVAQHLKSISQDLDIRTGIGGTGLIAICKNGSGPTILLRSDMDGLPLEEKTGLEYASKKRMTDPTDNVEKPVMHACGHDAHMTCNLAAAETLLKARDEWSGTIVFLFQPAEEIARGAQAMVDDGLFDSKKHGCPTPDVFLGQHVLPLPPGKVVTRPGTIMCAADSFRITVYGKGGHGSMPHLCIDPVVIASAIVMKLQTIVSRETPPRESAVVTVASFHAGESANVISDQAVLQLNIRTVGEHSRQIALDSVYRIVKGECDMGRCPKEPLIERLNQYPLTINDSGLAGKVQESFGNHFGDQHQILEAPFSGSEDFQNLATAVKKPSFFWGWSATDPDAFKKHEKEGTLDELPSNHSSFFTTSIPLTLDTGIDAMVVAALTFVGKSR</sequence>
<dbReference type="PANTHER" id="PTHR11014:SF63">
    <property type="entry name" value="METALLOPEPTIDASE, PUTATIVE (AFU_ORTHOLOGUE AFUA_6G09600)-RELATED"/>
    <property type="match status" value="1"/>
</dbReference>
<gene>
    <name evidence="6" type="ORF">ASPSYDRAFT_71048</name>
</gene>
<dbReference type="EMBL" id="KV878591">
    <property type="protein sequence ID" value="OJJ56247.1"/>
    <property type="molecule type" value="Genomic_DNA"/>
</dbReference>
<dbReference type="Gene3D" id="3.40.630.10">
    <property type="entry name" value="Zn peptidases"/>
    <property type="match status" value="1"/>
</dbReference>
<feature type="binding site" evidence="4">
    <location>
        <position position="156"/>
    </location>
    <ligand>
        <name>Mn(2+)</name>
        <dbReference type="ChEBI" id="CHEBI:29035"/>
        <label>2</label>
    </ligand>
</feature>
<keyword evidence="7" id="KW-1185">Reference proteome</keyword>
<dbReference type="SUPFAM" id="SSF53187">
    <property type="entry name" value="Zn-dependent exopeptidases"/>
    <property type="match status" value="1"/>
</dbReference>
<dbReference type="Pfam" id="PF01546">
    <property type="entry name" value="Peptidase_M20"/>
    <property type="match status" value="1"/>
</dbReference>
<keyword evidence="4" id="KW-0479">Metal-binding</keyword>
<evidence type="ECO:0000256" key="3">
    <source>
        <dbReference type="ARBA" id="ARBA00022801"/>
    </source>
</evidence>
<feature type="binding site" evidence="4">
    <location>
        <position position="187"/>
    </location>
    <ligand>
        <name>Mn(2+)</name>
        <dbReference type="ChEBI" id="CHEBI:29035"/>
        <label>2</label>
    </ligand>
</feature>
<dbReference type="InterPro" id="IPR017439">
    <property type="entry name" value="Amidohydrolase"/>
</dbReference>
<dbReference type="AlphaFoldDB" id="A0A1L9T9Y5"/>
<dbReference type="InterPro" id="IPR011650">
    <property type="entry name" value="Peptidase_M20_dimer"/>
</dbReference>
<evidence type="ECO:0000259" key="5">
    <source>
        <dbReference type="Pfam" id="PF07687"/>
    </source>
</evidence>
<comment type="similarity">
    <text evidence="1">Belongs to the peptidase M20 family.</text>
</comment>
<comment type="similarity">
    <text evidence="2">Belongs to the peptidase M20A family.</text>
</comment>
<evidence type="ECO:0000313" key="7">
    <source>
        <dbReference type="Proteomes" id="UP000184356"/>
    </source>
</evidence>
<keyword evidence="4" id="KW-0464">Manganese</keyword>
<dbReference type="PANTHER" id="PTHR11014">
    <property type="entry name" value="PEPTIDASE M20 FAMILY MEMBER"/>
    <property type="match status" value="1"/>
</dbReference>
<dbReference type="FunFam" id="3.30.70.360:FF:000001">
    <property type="entry name" value="N-acetyldiaminopimelate deacetylase"/>
    <property type="match status" value="1"/>
</dbReference>
<name>A0A1L9T9Y5_9EURO</name>
<dbReference type="Proteomes" id="UP000184356">
    <property type="component" value="Unassembled WGS sequence"/>
</dbReference>
<dbReference type="VEuPathDB" id="FungiDB:ASPSYDRAFT_71048"/>
<feature type="binding site" evidence="4">
    <location>
        <position position="386"/>
    </location>
    <ligand>
        <name>Mn(2+)</name>
        <dbReference type="ChEBI" id="CHEBI:29035"/>
        <label>2</label>
    </ligand>
</feature>
<dbReference type="GO" id="GO:0016787">
    <property type="term" value="F:hydrolase activity"/>
    <property type="evidence" value="ECO:0007669"/>
    <property type="project" value="UniProtKB-KW"/>
</dbReference>
<dbReference type="OrthoDB" id="6119954at2759"/>
<evidence type="ECO:0000256" key="2">
    <source>
        <dbReference type="ARBA" id="ARBA00006247"/>
    </source>
</evidence>
<evidence type="ECO:0000256" key="1">
    <source>
        <dbReference type="ARBA" id="ARBA00006153"/>
    </source>
</evidence>
<feature type="binding site" evidence="4">
    <location>
        <position position="122"/>
    </location>
    <ligand>
        <name>Mn(2+)</name>
        <dbReference type="ChEBI" id="CHEBI:29035"/>
        <label>2</label>
    </ligand>
</feature>
<accession>A0A1L9T9Y5</accession>
<dbReference type="InterPro" id="IPR036264">
    <property type="entry name" value="Bact_exopeptidase_dim_dom"/>
</dbReference>